<dbReference type="PANTHER" id="PTHR43652:SF2">
    <property type="entry name" value="BASIC AMINO ACID ANTIPORTER YFCC-RELATED"/>
    <property type="match status" value="1"/>
</dbReference>
<evidence type="ECO:0000256" key="3">
    <source>
        <dbReference type="ARBA" id="ARBA00022692"/>
    </source>
</evidence>
<dbReference type="SUPFAM" id="SSF116726">
    <property type="entry name" value="TrkA C-terminal domain-like"/>
    <property type="match status" value="2"/>
</dbReference>
<feature type="transmembrane region" description="Helical" evidence="7">
    <location>
        <begin position="556"/>
        <end position="576"/>
    </location>
</feature>
<feature type="domain" description="RCK C-terminal" evidence="8">
    <location>
        <begin position="285"/>
        <end position="369"/>
    </location>
</feature>
<feature type="transmembrane region" description="Helical" evidence="7">
    <location>
        <begin position="31"/>
        <end position="48"/>
    </location>
</feature>
<evidence type="ECO:0000259" key="8">
    <source>
        <dbReference type="PROSITE" id="PS51202"/>
    </source>
</evidence>
<feature type="transmembrane region" description="Helical" evidence="7">
    <location>
        <begin position="170"/>
        <end position="193"/>
    </location>
</feature>
<dbReference type="InterPro" id="IPR036721">
    <property type="entry name" value="RCK_C_sf"/>
</dbReference>
<dbReference type="Pfam" id="PF02080">
    <property type="entry name" value="TrkA_C"/>
    <property type="match status" value="2"/>
</dbReference>
<evidence type="ECO:0000256" key="4">
    <source>
        <dbReference type="ARBA" id="ARBA00022737"/>
    </source>
</evidence>
<evidence type="ECO:0000256" key="1">
    <source>
        <dbReference type="ARBA" id="ARBA00004141"/>
    </source>
</evidence>
<gene>
    <name evidence="9" type="ORF">GCM10025772_01680</name>
</gene>
<dbReference type="InterPro" id="IPR006037">
    <property type="entry name" value="RCK_C"/>
</dbReference>
<dbReference type="EMBL" id="BAABLF010000001">
    <property type="protein sequence ID" value="GAA5186344.1"/>
    <property type="molecule type" value="Genomic_DNA"/>
</dbReference>
<feature type="transmembrane region" description="Helical" evidence="7">
    <location>
        <begin position="471"/>
        <end position="488"/>
    </location>
</feature>
<keyword evidence="6 7" id="KW-0472">Membrane</keyword>
<evidence type="ECO:0000313" key="9">
    <source>
        <dbReference type="EMBL" id="GAA5186344.1"/>
    </source>
</evidence>
<evidence type="ECO:0000256" key="6">
    <source>
        <dbReference type="ARBA" id="ARBA00023136"/>
    </source>
</evidence>
<keyword evidence="4" id="KW-0677">Repeat</keyword>
<feature type="transmembrane region" description="Helical" evidence="7">
    <location>
        <begin position="133"/>
        <end position="158"/>
    </location>
</feature>
<dbReference type="Proteomes" id="UP001501600">
    <property type="component" value="Unassembled WGS sequence"/>
</dbReference>
<comment type="caution">
    <text evidence="9">The sequence shown here is derived from an EMBL/GenBank/DDBJ whole genome shotgun (WGS) entry which is preliminary data.</text>
</comment>
<dbReference type="PROSITE" id="PS51202">
    <property type="entry name" value="RCK_C"/>
    <property type="match status" value="2"/>
</dbReference>
<evidence type="ECO:0000256" key="5">
    <source>
        <dbReference type="ARBA" id="ARBA00022989"/>
    </source>
</evidence>
<dbReference type="PANTHER" id="PTHR43652">
    <property type="entry name" value="BASIC AMINO ACID ANTIPORTER YFCC-RELATED"/>
    <property type="match status" value="1"/>
</dbReference>
<organism evidence="9 10">
    <name type="scientific">Ferrimonas gelatinilytica</name>
    <dbReference type="NCBI Taxonomy" id="1255257"/>
    <lineage>
        <taxon>Bacteria</taxon>
        <taxon>Pseudomonadati</taxon>
        <taxon>Pseudomonadota</taxon>
        <taxon>Gammaproteobacteria</taxon>
        <taxon>Alteromonadales</taxon>
        <taxon>Ferrimonadaceae</taxon>
        <taxon>Ferrimonas</taxon>
    </lineage>
</organism>
<feature type="transmembrane region" description="Helical" evidence="7">
    <location>
        <begin position="60"/>
        <end position="87"/>
    </location>
</feature>
<keyword evidence="5 7" id="KW-1133">Transmembrane helix</keyword>
<keyword evidence="3 7" id="KW-0812">Transmembrane</keyword>
<dbReference type="InterPro" id="IPR051679">
    <property type="entry name" value="DASS-Related_Transporters"/>
</dbReference>
<feature type="transmembrane region" description="Helical" evidence="7">
    <location>
        <begin position="393"/>
        <end position="421"/>
    </location>
</feature>
<dbReference type="InterPro" id="IPR004680">
    <property type="entry name" value="Cit_transptr-like_dom"/>
</dbReference>
<dbReference type="Gene3D" id="3.30.70.1450">
    <property type="entry name" value="Regulator of K+ conductance, C-terminal domain"/>
    <property type="match status" value="2"/>
</dbReference>
<evidence type="ECO:0000256" key="2">
    <source>
        <dbReference type="ARBA" id="ARBA00022448"/>
    </source>
</evidence>
<keyword evidence="2" id="KW-0813">Transport</keyword>
<dbReference type="RefSeq" id="WP_345315135.1">
    <property type="nucleotide sequence ID" value="NZ_BAABLF010000001.1"/>
</dbReference>
<accession>A0ABP9RUN8</accession>
<reference evidence="10" key="1">
    <citation type="journal article" date="2019" name="Int. J. Syst. Evol. Microbiol.">
        <title>The Global Catalogue of Microorganisms (GCM) 10K type strain sequencing project: providing services to taxonomists for standard genome sequencing and annotation.</title>
        <authorList>
            <consortium name="The Broad Institute Genomics Platform"/>
            <consortium name="The Broad Institute Genome Sequencing Center for Infectious Disease"/>
            <person name="Wu L."/>
            <person name="Ma J."/>
        </authorList>
    </citation>
    <scope>NUCLEOTIDE SEQUENCE [LARGE SCALE GENOMIC DNA]</scope>
    <source>
        <strain evidence="10">JCM 18720</strain>
    </source>
</reference>
<dbReference type="Pfam" id="PF03600">
    <property type="entry name" value="CitMHS"/>
    <property type="match status" value="1"/>
</dbReference>
<proteinExistence type="predicted"/>
<name>A0ABP9RUN8_9GAMM</name>
<protein>
    <submittedName>
        <fullName evidence="9">SLC13 family permease</fullName>
    </submittedName>
</protein>
<keyword evidence="10" id="KW-1185">Reference proteome</keyword>
<feature type="transmembrane region" description="Helical" evidence="7">
    <location>
        <begin position="6"/>
        <end position="24"/>
    </location>
</feature>
<sequence length="578" mass="61136">MVSLTMAQGATLALMLALVLGLVLTRIRPQLLFATAALLLAIGDLVPAPRLLELAANPAVITLLILLLISAALEKTGVLALIGRYLFRGGYTHTLARMGAGTILSSALLNNTAVVATMAGAVQRQRTHLPSRLLLPLSYAAILGGTLTLIGTSTHLVVNSVLSEQGRAPLALFDFLPVGAVVALAGLGLLMLLAPTLPVRAEAAEEEPPYFIDAEIAEGSPLIGRSVEENGLRALPGMFLAEVVRQGRLIAPVTPDLILADGDKLVFCGAIDRISELDRFKGLSLFAGTNGLLGSNLIEVLLSPTSSLVGQTLKQSDFRARFDAAVVAMRRRGERLSGKLGNRPLQGGDILVLATGEGYRRRRRVNRHFYQIGGTVLAPGLSAWQEWLAIGGFAAVLASHLAFGVPLLLGLGVLLTALLASGVLTGNDIRQRFPFELWVIITGALAMAEAFHQSGLAADLAFGLQAQLQGSGLYVALAGVYFVALLVTELMTNNAAAALVLPLALGLADAFGVSAMPFIMVVAYGASASFISPFSYQTHLMVMNLGNYRKRDYLRLGLPLSLLYSTLVLLLVPRVFPF</sequence>
<feature type="domain" description="RCK C-terminal" evidence="8">
    <location>
        <begin position="199"/>
        <end position="283"/>
    </location>
</feature>
<evidence type="ECO:0000256" key="7">
    <source>
        <dbReference type="SAM" id="Phobius"/>
    </source>
</evidence>
<evidence type="ECO:0000313" key="10">
    <source>
        <dbReference type="Proteomes" id="UP001501600"/>
    </source>
</evidence>
<feature type="transmembrane region" description="Helical" evidence="7">
    <location>
        <begin position="369"/>
        <end position="387"/>
    </location>
</feature>
<feature type="transmembrane region" description="Helical" evidence="7">
    <location>
        <begin position="518"/>
        <end position="536"/>
    </location>
</feature>
<comment type="subcellular location">
    <subcellularLocation>
        <location evidence="1">Membrane</location>
        <topology evidence="1">Multi-pass membrane protein</topology>
    </subcellularLocation>
</comment>